<protein>
    <submittedName>
        <fullName evidence="2">Putative alkaline shock family protein YloU</fullName>
    </submittedName>
</protein>
<gene>
    <name evidence="2" type="ORF">FHX74_003566</name>
</gene>
<dbReference type="Pfam" id="PF03780">
    <property type="entry name" value="Asp23"/>
    <property type="match status" value="1"/>
</dbReference>
<dbReference type="InterPro" id="IPR005531">
    <property type="entry name" value="Asp23"/>
</dbReference>
<keyword evidence="3" id="KW-1185">Reference proteome</keyword>
<organism evidence="2 3">
    <name type="scientific">Microlunatus kandeliicorticis</name>
    <dbReference type="NCBI Taxonomy" id="1759536"/>
    <lineage>
        <taxon>Bacteria</taxon>
        <taxon>Bacillati</taxon>
        <taxon>Actinomycetota</taxon>
        <taxon>Actinomycetes</taxon>
        <taxon>Propionibacteriales</taxon>
        <taxon>Propionibacteriaceae</taxon>
        <taxon>Microlunatus</taxon>
    </lineage>
</organism>
<accession>A0A7W3IVL2</accession>
<comment type="caution">
    <text evidence="2">The sequence shown here is derived from an EMBL/GenBank/DDBJ whole genome shotgun (WGS) entry which is preliminary data.</text>
</comment>
<comment type="similarity">
    <text evidence="1">Belongs to the asp23 family.</text>
</comment>
<evidence type="ECO:0000313" key="2">
    <source>
        <dbReference type="EMBL" id="MBA8795925.1"/>
    </source>
</evidence>
<dbReference type="EMBL" id="JACGWT010000006">
    <property type="protein sequence ID" value="MBA8795925.1"/>
    <property type="molecule type" value="Genomic_DNA"/>
</dbReference>
<dbReference type="AlphaFoldDB" id="A0A7W3IVL2"/>
<proteinExistence type="inferred from homology"/>
<name>A0A7W3IVL2_9ACTN</name>
<evidence type="ECO:0000313" key="3">
    <source>
        <dbReference type="Proteomes" id="UP000523079"/>
    </source>
</evidence>
<sequence>MSTAAPALAGHPGRGTSDAARRGRLVLADGVVEKIAAQVVAEVGVSYGTSGGFLGIGAKADRSARPKVDVDLSTATNTADLAISVGIAYPASLRRATDQIRSVVAERVARLTGVQVRRVDIDVEFLAVPGAERAAEGRDGRRELR</sequence>
<reference evidence="2 3" key="1">
    <citation type="submission" date="2020-07" db="EMBL/GenBank/DDBJ databases">
        <title>Sequencing the genomes of 1000 actinobacteria strains.</title>
        <authorList>
            <person name="Klenk H.-P."/>
        </authorList>
    </citation>
    <scope>NUCLEOTIDE SEQUENCE [LARGE SCALE GENOMIC DNA]</scope>
    <source>
        <strain evidence="2 3">DSM 100723</strain>
    </source>
</reference>
<evidence type="ECO:0000256" key="1">
    <source>
        <dbReference type="ARBA" id="ARBA00005721"/>
    </source>
</evidence>
<dbReference type="RefSeq" id="WP_182561525.1">
    <property type="nucleotide sequence ID" value="NZ_JACGWT010000006.1"/>
</dbReference>
<dbReference type="Proteomes" id="UP000523079">
    <property type="component" value="Unassembled WGS sequence"/>
</dbReference>